<dbReference type="InterPro" id="IPR020843">
    <property type="entry name" value="ER"/>
</dbReference>
<gene>
    <name evidence="2" type="ORF">SAMN05444583_1462</name>
</gene>
<dbReference type="Pfam" id="PF13602">
    <property type="entry name" value="ADH_zinc_N_2"/>
    <property type="match status" value="1"/>
</dbReference>
<feature type="domain" description="Enoyl reductase (ER)" evidence="1">
    <location>
        <begin position="10"/>
        <end position="317"/>
    </location>
</feature>
<dbReference type="AlphaFoldDB" id="A0A1H7YUP6"/>
<dbReference type="Pfam" id="PF08240">
    <property type="entry name" value="ADH_N"/>
    <property type="match status" value="1"/>
</dbReference>
<dbReference type="InterPro" id="IPR036291">
    <property type="entry name" value="NAD(P)-bd_dom_sf"/>
</dbReference>
<proteinExistence type="predicted"/>
<dbReference type="SUPFAM" id="SSF51735">
    <property type="entry name" value="NAD(P)-binding Rossmann-fold domains"/>
    <property type="match status" value="1"/>
</dbReference>
<dbReference type="OrthoDB" id="3613651at2"/>
<dbReference type="InterPro" id="IPR011032">
    <property type="entry name" value="GroES-like_sf"/>
</dbReference>
<evidence type="ECO:0000313" key="2">
    <source>
        <dbReference type="EMBL" id="SEM49098.1"/>
    </source>
</evidence>
<dbReference type="RefSeq" id="WP_072753277.1">
    <property type="nucleotide sequence ID" value="NZ_FOAW01000046.1"/>
</dbReference>
<dbReference type="EMBL" id="FOAW01000046">
    <property type="protein sequence ID" value="SEM49098.1"/>
    <property type="molecule type" value="Genomic_DNA"/>
</dbReference>
<keyword evidence="3" id="KW-1185">Reference proteome</keyword>
<name>A0A1H7YUP6_9NOCA</name>
<dbReference type="SMART" id="SM00829">
    <property type="entry name" value="PKS_ER"/>
    <property type="match status" value="1"/>
</dbReference>
<dbReference type="Gene3D" id="3.90.180.10">
    <property type="entry name" value="Medium-chain alcohol dehydrogenases, catalytic domain"/>
    <property type="match status" value="1"/>
</dbReference>
<evidence type="ECO:0000313" key="3">
    <source>
        <dbReference type="Proteomes" id="UP000198677"/>
    </source>
</evidence>
<dbReference type="InterPro" id="IPR013154">
    <property type="entry name" value="ADH-like_N"/>
</dbReference>
<accession>A0A1H7YUP6</accession>
<dbReference type="Gene3D" id="3.40.50.720">
    <property type="entry name" value="NAD(P)-binding Rossmann-like Domain"/>
    <property type="match status" value="1"/>
</dbReference>
<protein>
    <submittedName>
        <fullName evidence="2">NADPH2:quinone reductase</fullName>
    </submittedName>
</protein>
<sequence>MKAIVHTRFGGPEVLRLEQVRKPTPGDREVLVRVHATTVTTAECKMRRGEPLWGRVILGLRRPRRKLRTLGTELAGEIEAVGRDVQRFRPGDRVFGFTGFDIGAYAEYKCLPETASLAPKPVNTTYEQAAAAVDGATTALFFLRDKAKVRPGQRVLVNGASGSIGTYAVQLAKSMGAEVTGVCGPHNLEMVRSLGADEVIDYSGEDFTDAVGAYDIVFDTVGRSSFARCKGSLTENGCYVTTSGLNNIVLSLWTSLRGGRKVVTGMSVRKHDALAEITKLIEANQLRIVIDRRYPLDQIVEAHRYVDTGHKRGNVVISVGTSAAG</sequence>
<dbReference type="CDD" id="cd08267">
    <property type="entry name" value="MDR1"/>
    <property type="match status" value="1"/>
</dbReference>
<dbReference type="GO" id="GO:0016491">
    <property type="term" value="F:oxidoreductase activity"/>
    <property type="evidence" value="ECO:0007669"/>
    <property type="project" value="InterPro"/>
</dbReference>
<dbReference type="PANTHER" id="PTHR11695:SF294">
    <property type="entry name" value="RETICULON-4-INTERACTING PROTEIN 1, MITOCHONDRIAL"/>
    <property type="match status" value="1"/>
</dbReference>
<dbReference type="Proteomes" id="UP000198677">
    <property type="component" value="Unassembled WGS sequence"/>
</dbReference>
<organism evidence="2 3">
    <name type="scientific">Rhodococcus maanshanensis</name>
    <dbReference type="NCBI Taxonomy" id="183556"/>
    <lineage>
        <taxon>Bacteria</taxon>
        <taxon>Bacillati</taxon>
        <taxon>Actinomycetota</taxon>
        <taxon>Actinomycetes</taxon>
        <taxon>Mycobacteriales</taxon>
        <taxon>Nocardiaceae</taxon>
        <taxon>Rhodococcus</taxon>
    </lineage>
</organism>
<dbReference type="InterPro" id="IPR050700">
    <property type="entry name" value="YIM1/Zinc_Alcohol_DH_Fams"/>
</dbReference>
<dbReference type="SUPFAM" id="SSF50129">
    <property type="entry name" value="GroES-like"/>
    <property type="match status" value="1"/>
</dbReference>
<reference evidence="3" key="1">
    <citation type="submission" date="2016-10" db="EMBL/GenBank/DDBJ databases">
        <authorList>
            <person name="Varghese N."/>
            <person name="Submissions S."/>
        </authorList>
    </citation>
    <scope>NUCLEOTIDE SEQUENCE [LARGE SCALE GENOMIC DNA]</scope>
    <source>
        <strain evidence="3">DSM 44675</strain>
    </source>
</reference>
<dbReference type="PANTHER" id="PTHR11695">
    <property type="entry name" value="ALCOHOL DEHYDROGENASE RELATED"/>
    <property type="match status" value="1"/>
</dbReference>
<evidence type="ECO:0000259" key="1">
    <source>
        <dbReference type="SMART" id="SM00829"/>
    </source>
</evidence>